<dbReference type="Pfam" id="PF13383">
    <property type="entry name" value="Methyltransf_22"/>
    <property type="match status" value="1"/>
</dbReference>
<evidence type="ECO:0000313" key="3">
    <source>
        <dbReference type="Proteomes" id="UP000076420"/>
    </source>
</evidence>
<dbReference type="KEGG" id="bgt:106067100"/>
<accession>A0A2C9LTY3</accession>
<organism evidence="2 3">
    <name type="scientific">Biomphalaria glabrata</name>
    <name type="common">Bloodfluke planorb</name>
    <name type="synonym">Freshwater snail</name>
    <dbReference type="NCBI Taxonomy" id="6526"/>
    <lineage>
        <taxon>Eukaryota</taxon>
        <taxon>Metazoa</taxon>
        <taxon>Spiralia</taxon>
        <taxon>Lophotrochozoa</taxon>
        <taxon>Mollusca</taxon>
        <taxon>Gastropoda</taxon>
        <taxon>Heterobranchia</taxon>
        <taxon>Euthyneura</taxon>
        <taxon>Panpulmonata</taxon>
        <taxon>Hygrophila</taxon>
        <taxon>Lymnaeoidea</taxon>
        <taxon>Planorbidae</taxon>
        <taxon>Biomphalaria</taxon>
    </lineage>
</organism>
<sequence>MFNIQLRCMLSRFRVRLNNADLSRMSSLLIKILILLGVAAAAVFVLFQLGSSAASFTFEFREDVIDLNILNTVRREANVGNLSDVNLEELSTRELLLTMHSHIDNANTMCNRKIRMGYTGDGGWEICDDPDVRPRVPCIIYSFGISYDFSFDDDAAKLYGCHVYSFDPSMRREKDFYDRSSHVHFYKIGLSGTTYVNQDNKWLLMTFRDIREKLGHTNTTVDIVKMDIESSEWEALPEMVASGELRRVKQLLLEYHLVDQTRDYLLPRLKAIQAVESVGFQKFYVHKNHACTVSSVFPVTRTRCYEVHYLKR</sequence>
<dbReference type="InterPro" id="IPR025714">
    <property type="entry name" value="Methyltranfer_dom"/>
</dbReference>
<dbReference type="OrthoDB" id="10006218at2759"/>
<dbReference type="PANTHER" id="PTHR32026:SF10">
    <property type="entry name" value="METHYLTRANSFERASE-LIKE PROTEIN 24-RELATED"/>
    <property type="match status" value="1"/>
</dbReference>
<proteinExistence type="predicted"/>
<evidence type="ECO:0000313" key="2">
    <source>
        <dbReference type="EnsemblMetazoa" id="BGLB034947-PA"/>
    </source>
</evidence>
<protein>
    <recommendedName>
        <fullName evidence="1">Methyltransferase domain-containing protein</fullName>
    </recommendedName>
</protein>
<dbReference type="PANTHER" id="PTHR32026">
    <property type="entry name" value="METHYLTRANSFERASE-LIKE PROTEIN 24"/>
    <property type="match status" value="1"/>
</dbReference>
<name>A0A2C9LTY3_BIOGL</name>
<dbReference type="VEuPathDB" id="VectorBase:BGLAX_035649"/>
<evidence type="ECO:0000259" key="1">
    <source>
        <dbReference type="Pfam" id="PF13383"/>
    </source>
</evidence>
<dbReference type="Proteomes" id="UP000076420">
    <property type="component" value="Unassembled WGS sequence"/>
</dbReference>
<gene>
    <name evidence="2" type="primary">106067100</name>
</gene>
<dbReference type="RefSeq" id="XP_013081668.2">
    <property type="nucleotide sequence ID" value="XM_013226214.2"/>
</dbReference>
<dbReference type="VEuPathDB" id="VectorBase:BGLB034947"/>
<feature type="domain" description="Methyltransferase" evidence="1">
    <location>
        <begin position="92"/>
        <end position="311"/>
    </location>
</feature>
<dbReference type="AlphaFoldDB" id="A0A2C9LTY3"/>
<reference evidence="2" key="1">
    <citation type="submission" date="2020-05" db="UniProtKB">
        <authorList>
            <consortium name="EnsemblMetazoa"/>
        </authorList>
    </citation>
    <scope>IDENTIFICATION</scope>
    <source>
        <strain evidence="2">BB02</strain>
    </source>
</reference>
<dbReference type="InterPro" id="IPR026913">
    <property type="entry name" value="METTL24"/>
</dbReference>
<dbReference type="EnsemblMetazoa" id="BGLB034947-RA">
    <property type="protein sequence ID" value="BGLB034947-PA"/>
    <property type="gene ID" value="BGLB034947"/>
</dbReference>